<reference evidence="4 5" key="1">
    <citation type="submission" date="2020-05" db="EMBL/GenBank/DDBJ databases">
        <title>The draft genome sequence of Maribacter arenosus CAU 1321.</title>
        <authorList>
            <person name="Mu L."/>
        </authorList>
    </citation>
    <scope>NUCLEOTIDE SEQUENCE [LARGE SCALE GENOMIC DNA]</scope>
    <source>
        <strain evidence="4 5">CAU 1321</strain>
    </source>
</reference>
<dbReference type="InterPro" id="IPR039329">
    <property type="entry name" value="SIAE"/>
</dbReference>
<sequence>MRLALLVFLVFSTSITSVGAQLNVSEIFTDNMVLQRNKPIHLWGKGTPEAMVKVKLADESYKTRVRQDSTWNIFFEKQIANSSPQSIIIESESQKILLKNILIGDVWLCIGQSNMEWPMAKEMYFEEEKEFADQPLLRYYNPTYAGKGIFNKSFTDSVLKLLRKRDFYKGNWVESDVNSIKQMSAVGYYFGKELLESERIPIGLINMSIGGAPIETFIGHDAMASNPRFSEKLKGNWLHNNALPVWIRERGQQNVGKIKVIHKDELGPNHAFKPGFAYSAGLEPLFKMPIKGIIWYQGESNAQELERVKEYTELQKLMIKDYRKQWKQPKMPFYWVQLSSIDLTHYNSKYWPVFRNEQRIMINEIAHGGMAVSSDIGAKNDVHPTNKRDVGQRLARWALHMPYGKKVVPSGPLPKEATYKNGKVLIAFNYTANGLKTSDNKVVRGFSMDGKHEVPTTLKGNTVEIRSRNKPEYVYYGWQPFTDANLVNSENLPASTFRLEVN</sequence>
<evidence type="ECO:0000313" key="4">
    <source>
        <dbReference type="EMBL" id="MBD0852201.1"/>
    </source>
</evidence>
<comment type="caution">
    <text evidence="4">The sequence shown here is derived from an EMBL/GenBank/DDBJ whole genome shotgun (WGS) entry which is preliminary data.</text>
</comment>
<evidence type="ECO:0000256" key="1">
    <source>
        <dbReference type="ARBA" id="ARBA00022801"/>
    </source>
</evidence>
<feature type="chain" id="PRO_5047405921" evidence="2">
    <location>
        <begin position="21"/>
        <end position="502"/>
    </location>
</feature>
<evidence type="ECO:0000256" key="2">
    <source>
        <dbReference type="SAM" id="SignalP"/>
    </source>
</evidence>
<dbReference type="Pfam" id="PF03629">
    <property type="entry name" value="SASA"/>
    <property type="match status" value="1"/>
</dbReference>
<dbReference type="SUPFAM" id="SSF52266">
    <property type="entry name" value="SGNH hydrolase"/>
    <property type="match status" value="1"/>
</dbReference>
<keyword evidence="5" id="KW-1185">Reference proteome</keyword>
<name>A0ABR7VFV0_9FLAO</name>
<dbReference type="PANTHER" id="PTHR22901">
    <property type="entry name" value="SIALATE O-ACETYLESTERASE"/>
    <property type="match status" value="1"/>
</dbReference>
<proteinExistence type="predicted"/>
<keyword evidence="1" id="KW-0378">Hydrolase</keyword>
<feature type="domain" description="Sialate O-acetylesterase" evidence="3">
    <location>
        <begin position="289"/>
        <end position="397"/>
    </location>
</feature>
<gene>
    <name evidence="4" type="ORF">HPE63_16080</name>
</gene>
<protein>
    <submittedName>
        <fullName evidence="4">Sialate O-acetylesterase</fullName>
    </submittedName>
</protein>
<dbReference type="PANTHER" id="PTHR22901:SF0">
    <property type="entry name" value="SIALATE O-ACETYLESTERASE"/>
    <property type="match status" value="1"/>
</dbReference>
<dbReference type="CDD" id="cd00030">
    <property type="entry name" value="C2"/>
    <property type="match status" value="1"/>
</dbReference>
<evidence type="ECO:0000313" key="5">
    <source>
        <dbReference type="Proteomes" id="UP000598350"/>
    </source>
</evidence>
<dbReference type="Proteomes" id="UP000598350">
    <property type="component" value="Unassembled WGS sequence"/>
</dbReference>
<evidence type="ECO:0000259" key="3">
    <source>
        <dbReference type="Pfam" id="PF03629"/>
    </source>
</evidence>
<accession>A0ABR7VFV0</accession>
<feature type="signal peptide" evidence="2">
    <location>
        <begin position="1"/>
        <end position="20"/>
    </location>
</feature>
<dbReference type="InterPro" id="IPR005181">
    <property type="entry name" value="SASA"/>
</dbReference>
<dbReference type="RefSeq" id="WP_188315328.1">
    <property type="nucleotide sequence ID" value="NZ_JABTCG010000006.1"/>
</dbReference>
<keyword evidence="2" id="KW-0732">Signal</keyword>
<dbReference type="Gene3D" id="3.40.50.1110">
    <property type="entry name" value="SGNH hydrolase"/>
    <property type="match status" value="1"/>
</dbReference>
<dbReference type="InterPro" id="IPR036514">
    <property type="entry name" value="SGNH_hydro_sf"/>
</dbReference>
<dbReference type="EMBL" id="JABTCG010000006">
    <property type="protein sequence ID" value="MBD0852201.1"/>
    <property type="molecule type" value="Genomic_DNA"/>
</dbReference>
<organism evidence="4 5">
    <name type="scientific">Maribacter arenosus</name>
    <dbReference type="NCBI Taxonomy" id="1854708"/>
    <lineage>
        <taxon>Bacteria</taxon>
        <taxon>Pseudomonadati</taxon>
        <taxon>Bacteroidota</taxon>
        <taxon>Flavobacteriia</taxon>
        <taxon>Flavobacteriales</taxon>
        <taxon>Flavobacteriaceae</taxon>
        <taxon>Maribacter</taxon>
    </lineage>
</organism>